<accession>A0AAW0LU22</accession>
<evidence type="ECO:0000256" key="3">
    <source>
        <dbReference type="ARBA" id="ARBA00022622"/>
    </source>
</evidence>
<keyword evidence="7" id="KW-0325">Glycoprotein</keyword>
<evidence type="ECO:0000256" key="10">
    <source>
        <dbReference type="SAM" id="SignalP"/>
    </source>
</evidence>
<sequence>MAVLVYLVLFLALTGHSSATYCVCKDGLSDQALQKSLDYACGAGADCTPIVQNGACYSPNTVKNHCDYAVNSYYQKKSQAQGSCDFSGTATVSQTAPTGSSTTCVYPSTSQTGTTPTTTPTGTTPTTTPTGTTPTTTTPSTTTPTTTPTTTTPSTTTPSSVFGTGISPSGTTTTAKQEQHQQLPQPQLQAQHLQPQQLQARLQPQPHHQLQLQPQPHLQPQLLQYLAQESAPQEPLLASVTQVLLYLSSVDALACSLSGPDPLAGRGVKLEVGEMSLWEKRCYSGRGVKLGKGVKWVYGRKSTPKGTRSSPASDWVVFLVDFSSEHFADVRPM</sequence>
<dbReference type="GO" id="GO:0098552">
    <property type="term" value="C:side of membrane"/>
    <property type="evidence" value="ECO:0007669"/>
    <property type="project" value="UniProtKB-KW"/>
</dbReference>
<feature type="compositionally biased region" description="Low complexity" evidence="9">
    <location>
        <begin position="107"/>
        <end position="209"/>
    </location>
</feature>
<organism evidence="12 13">
    <name type="scientific">Quercus suber</name>
    <name type="common">Cork oak</name>
    <dbReference type="NCBI Taxonomy" id="58331"/>
    <lineage>
        <taxon>Eukaryota</taxon>
        <taxon>Viridiplantae</taxon>
        <taxon>Streptophyta</taxon>
        <taxon>Embryophyta</taxon>
        <taxon>Tracheophyta</taxon>
        <taxon>Spermatophyta</taxon>
        <taxon>Magnoliopsida</taxon>
        <taxon>eudicotyledons</taxon>
        <taxon>Gunneridae</taxon>
        <taxon>Pentapetalae</taxon>
        <taxon>rosids</taxon>
        <taxon>fabids</taxon>
        <taxon>Fagales</taxon>
        <taxon>Fagaceae</taxon>
        <taxon>Quercus</taxon>
    </lineage>
</organism>
<dbReference type="AlphaFoldDB" id="A0AAW0LU22"/>
<keyword evidence="5" id="KW-0472">Membrane</keyword>
<keyword evidence="8" id="KW-0449">Lipoprotein</keyword>
<dbReference type="GO" id="GO:0009506">
    <property type="term" value="C:plasmodesma"/>
    <property type="evidence" value="ECO:0007669"/>
    <property type="project" value="UniProtKB-ARBA"/>
</dbReference>
<evidence type="ECO:0000256" key="5">
    <source>
        <dbReference type="ARBA" id="ARBA00023136"/>
    </source>
</evidence>
<comment type="subcellular location">
    <subcellularLocation>
        <location evidence="1">Cell membrane</location>
        <topology evidence="1">Lipid-anchor</topology>
        <topology evidence="1">GPI-anchor</topology>
    </subcellularLocation>
</comment>
<name>A0AAW0LU22_QUESU</name>
<evidence type="ECO:0000256" key="2">
    <source>
        <dbReference type="ARBA" id="ARBA00022475"/>
    </source>
</evidence>
<evidence type="ECO:0000256" key="4">
    <source>
        <dbReference type="ARBA" id="ARBA00022729"/>
    </source>
</evidence>
<dbReference type="PANTHER" id="PTHR31044">
    <property type="entry name" value="BETA-1,3 GLUCANASE"/>
    <property type="match status" value="1"/>
</dbReference>
<dbReference type="InterPro" id="IPR044788">
    <property type="entry name" value="X8_dom_prot"/>
</dbReference>
<evidence type="ECO:0000256" key="1">
    <source>
        <dbReference type="ARBA" id="ARBA00004609"/>
    </source>
</evidence>
<dbReference type="Proteomes" id="UP000237347">
    <property type="component" value="Unassembled WGS sequence"/>
</dbReference>
<keyword evidence="3" id="KW-0336">GPI-anchor</keyword>
<evidence type="ECO:0000256" key="7">
    <source>
        <dbReference type="ARBA" id="ARBA00023180"/>
    </source>
</evidence>
<keyword evidence="6" id="KW-1015">Disulfide bond</keyword>
<evidence type="ECO:0000313" key="12">
    <source>
        <dbReference type="EMBL" id="KAK7854930.1"/>
    </source>
</evidence>
<dbReference type="Pfam" id="PF07983">
    <property type="entry name" value="X8"/>
    <property type="match status" value="1"/>
</dbReference>
<dbReference type="GO" id="GO:0005886">
    <property type="term" value="C:plasma membrane"/>
    <property type="evidence" value="ECO:0007669"/>
    <property type="project" value="UniProtKB-SubCell"/>
</dbReference>
<evidence type="ECO:0000256" key="6">
    <source>
        <dbReference type="ARBA" id="ARBA00023157"/>
    </source>
</evidence>
<dbReference type="InterPro" id="IPR012946">
    <property type="entry name" value="X8"/>
</dbReference>
<evidence type="ECO:0000256" key="8">
    <source>
        <dbReference type="ARBA" id="ARBA00023288"/>
    </source>
</evidence>
<dbReference type="SMART" id="SM00768">
    <property type="entry name" value="X8"/>
    <property type="match status" value="1"/>
</dbReference>
<feature type="chain" id="PRO_5044001791" evidence="10">
    <location>
        <begin position="20"/>
        <end position="333"/>
    </location>
</feature>
<protein>
    <submittedName>
        <fullName evidence="12">Plasmodesmata callose-binding protein 3</fullName>
    </submittedName>
</protein>
<dbReference type="Gene3D" id="1.20.58.1040">
    <property type="match status" value="1"/>
</dbReference>
<feature type="domain" description="X8" evidence="11">
    <location>
        <begin position="20"/>
        <end position="106"/>
    </location>
</feature>
<evidence type="ECO:0000259" key="11">
    <source>
        <dbReference type="SMART" id="SM00768"/>
    </source>
</evidence>
<dbReference type="EMBL" id="PKMF04000050">
    <property type="protein sequence ID" value="KAK7854930.1"/>
    <property type="molecule type" value="Genomic_DNA"/>
</dbReference>
<keyword evidence="13" id="KW-1185">Reference proteome</keyword>
<keyword evidence="2" id="KW-1003">Cell membrane</keyword>
<feature type="compositionally biased region" description="Polar residues" evidence="9">
    <location>
        <begin position="88"/>
        <end position="106"/>
    </location>
</feature>
<evidence type="ECO:0000256" key="9">
    <source>
        <dbReference type="SAM" id="MobiDB-lite"/>
    </source>
</evidence>
<gene>
    <name evidence="12" type="primary">PDCB3_3</name>
    <name evidence="12" type="ORF">CFP56_030183</name>
</gene>
<keyword evidence="4 10" id="KW-0732">Signal</keyword>
<feature type="signal peptide" evidence="10">
    <location>
        <begin position="1"/>
        <end position="19"/>
    </location>
</feature>
<reference evidence="12 13" key="1">
    <citation type="journal article" date="2018" name="Sci. Data">
        <title>The draft genome sequence of cork oak.</title>
        <authorList>
            <person name="Ramos A.M."/>
            <person name="Usie A."/>
            <person name="Barbosa P."/>
            <person name="Barros P.M."/>
            <person name="Capote T."/>
            <person name="Chaves I."/>
            <person name="Simoes F."/>
            <person name="Abreu I."/>
            <person name="Carrasquinho I."/>
            <person name="Faro C."/>
            <person name="Guimaraes J.B."/>
            <person name="Mendonca D."/>
            <person name="Nobrega F."/>
            <person name="Rodrigues L."/>
            <person name="Saibo N.J.M."/>
            <person name="Varela M.C."/>
            <person name="Egas C."/>
            <person name="Matos J."/>
            <person name="Miguel C.M."/>
            <person name="Oliveira M.M."/>
            <person name="Ricardo C.P."/>
            <person name="Goncalves S."/>
        </authorList>
    </citation>
    <scope>NUCLEOTIDE SEQUENCE [LARGE SCALE GENOMIC DNA]</scope>
    <source>
        <strain evidence="13">cv. HL8</strain>
    </source>
</reference>
<evidence type="ECO:0000313" key="13">
    <source>
        <dbReference type="Proteomes" id="UP000237347"/>
    </source>
</evidence>
<dbReference type="FunFam" id="1.20.58.1040:FF:000001">
    <property type="entry name" value="Glucan endo-1,3-beta-glucosidase 4"/>
    <property type="match status" value="1"/>
</dbReference>
<comment type="caution">
    <text evidence="12">The sequence shown here is derived from an EMBL/GenBank/DDBJ whole genome shotgun (WGS) entry which is preliminary data.</text>
</comment>
<dbReference type="PANTHER" id="PTHR31044:SF60">
    <property type="entry name" value="PLASMODESMATA CALLOSE-BINDING PROTEIN 4"/>
    <property type="match status" value="1"/>
</dbReference>
<feature type="region of interest" description="Disordered" evidence="9">
    <location>
        <begin position="88"/>
        <end position="209"/>
    </location>
</feature>
<proteinExistence type="predicted"/>